<dbReference type="AlphaFoldDB" id="A0A9D3WR32"/>
<comment type="subcellular location">
    <subcellularLocation>
        <location evidence="3">Endoplasmic reticulum membrane</location>
        <topology evidence="3">Peripheral membrane protein</topology>
    </subcellularLocation>
    <subcellularLocation>
        <location evidence="2">Microsome membrane</location>
        <topology evidence="2">Peripheral membrane protein</topology>
    </subcellularLocation>
</comment>
<accession>A0A9D3WR32</accession>
<dbReference type="Gene3D" id="1.10.630.10">
    <property type="entry name" value="Cytochrome P450"/>
    <property type="match status" value="1"/>
</dbReference>
<evidence type="ECO:0000313" key="13">
    <source>
        <dbReference type="EMBL" id="KAH1165386.1"/>
    </source>
</evidence>
<evidence type="ECO:0000256" key="5">
    <source>
        <dbReference type="ARBA" id="ARBA00022617"/>
    </source>
</evidence>
<evidence type="ECO:0000256" key="10">
    <source>
        <dbReference type="ARBA" id="ARBA00023004"/>
    </source>
</evidence>
<evidence type="ECO:0000256" key="9">
    <source>
        <dbReference type="ARBA" id="ARBA00023002"/>
    </source>
</evidence>
<dbReference type="PRINTS" id="PR00463">
    <property type="entry name" value="EP450I"/>
</dbReference>
<dbReference type="FunFam" id="1.10.630.10:FF:000238">
    <property type="entry name" value="Cytochrome P450 2A6"/>
    <property type="match status" value="1"/>
</dbReference>
<dbReference type="GO" id="GO:0016712">
    <property type="term" value="F:oxidoreductase activity, acting on paired donors, with incorporation or reduction of molecular oxygen, reduced flavin or flavoprotein as one donor, and incorporation of one atom of oxygen"/>
    <property type="evidence" value="ECO:0007669"/>
    <property type="project" value="TreeGrafter"/>
</dbReference>
<dbReference type="GO" id="GO:0005789">
    <property type="term" value="C:endoplasmic reticulum membrane"/>
    <property type="evidence" value="ECO:0007669"/>
    <property type="project" value="UniProtKB-SubCell"/>
</dbReference>
<evidence type="ECO:0000256" key="8">
    <source>
        <dbReference type="ARBA" id="ARBA00022848"/>
    </source>
</evidence>
<dbReference type="InterPro" id="IPR036396">
    <property type="entry name" value="Cyt_P450_sf"/>
</dbReference>
<dbReference type="GO" id="GO:0006805">
    <property type="term" value="P:xenobiotic metabolic process"/>
    <property type="evidence" value="ECO:0007669"/>
    <property type="project" value="TreeGrafter"/>
</dbReference>
<dbReference type="Proteomes" id="UP000827986">
    <property type="component" value="Unassembled WGS sequence"/>
</dbReference>
<comment type="caution">
    <text evidence="13">The sequence shown here is derived from an EMBL/GenBank/DDBJ whole genome shotgun (WGS) entry which is preliminary data.</text>
</comment>
<gene>
    <name evidence="13" type="ORF">KIL84_022945</name>
</gene>
<reference evidence="13" key="1">
    <citation type="submission" date="2021-09" db="EMBL/GenBank/DDBJ databases">
        <title>The genome of Mauremys mutica provides insights into the evolution of semi-aquatic lifestyle.</title>
        <authorList>
            <person name="Gong S."/>
            <person name="Gao Y."/>
        </authorList>
    </citation>
    <scope>NUCLEOTIDE SEQUENCE</scope>
    <source>
        <strain evidence="13">MM-2020</strain>
        <tissue evidence="13">Muscle</tissue>
    </source>
</reference>
<evidence type="ECO:0000256" key="4">
    <source>
        <dbReference type="ARBA" id="ARBA00010617"/>
    </source>
</evidence>
<evidence type="ECO:0000256" key="12">
    <source>
        <dbReference type="ARBA" id="ARBA00023136"/>
    </source>
</evidence>
<dbReference type="GO" id="GO:0006082">
    <property type="term" value="P:organic acid metabolic process"/>
    <property type="evidence" value="ECO:0007669"/>
    <property type="project" value="TreeGrafter"/>
</dbReference>
<evidence type="ECO:0000256" key="7">
    <source>
        <dbReference type="ARBA" id="ARBA00022824"/>
    </source>
</evidence>
<evidence type="ECO:0000256" key="11">
    <source>
        <dbReference type="ARBA" id="ARBA00023033"/>
    </source>
</evidence>
<dbReference type="InterPro" id="IPR002401">
    <property type="entry name" value="Cyt_P450_E_grp-I"/>
</dbReference>
<dbReference type="PRINTS" id="PR00385">
    <property type="entry name" value="P450"/>
</dbReference>
<keyword evidence="9" id="KW-0560">Oxidoreductase</keyword>
<keyword evidence="8" id="KW-0492">Microsome</keyword>
<dbReference type="EMBL" id="JAHDVG010000488">
    <property type="protein sequence ID" value="KAH1165386.1"/>
    <property type="molecule type" value="Genomic_DNA"/>
</dbReference>
<keyword evidence="12" id="KW-0472">Membrane</keyword>
<protein>
    <recommendedName>
        <fullName evidence="15">Cytochrome P450</fullName>
    </recommendedName>
</protein>
<dbReference type="GO" id="GO:0020037">
    <property type="term" value="F:heme binding"/>
    <property type="evidence" value="ECO:0007669"/>
    <property type="project" value="InterPro"/>
</dbReference>
<proteinExistence type="inferred from homology"/>
<evidence type="ECO:0000256" key="2">
    <source>
        <dbReference type="ARBA" id="ARBA00004174"/>
    </source>
</evidence>
<keyword evidence="7" id="KW-0256">Endoplasmic reticulum</keyword>
<evidence type="ECO:0000256" key="6">
    <source>
        <dbReference type="ARBA" id="ARBA00022723"/>
    </source>
</evidence>
<evidence type="ECO:0000313" key="14">
    <source>
        <dbReference type="Proteomes" id="UP000827986"/>
    </source>
</evidence>
<evidence type="ECO:0000256" key="3">
    <source>
        <dbReference type="ARBA" id="ARBA00004406"/>
    </source>
</evidence>
<keyword evidence="6" id="KW-0479">Metal-binding</keyword>
<comment type="similarity">
    <text evidence="4">Belongs to the cytochrome P450 family.</text>
</comment>
<evidence type="ECO:0000256" key="1">
    <source>
        <dbReference type="ARBA" id="ARBA00001971"/>
    </source>
</evidence>
<name>A0A9D3WR32_9SAUR</name>
<keyword evidence="11" id="KW-0503">Monooxygenase</keyword>
<comment type="cofactor">
    <cofactor evidence="1">
        <name>heme</name>
        <dbReference type="ChEBI" id="CHEBI:30413"/>
    </cofactor>
</comment>
<dbReference type="InterPro" id="IPR050182">
    <property type="entry name" value="Cytochrome_P450_fam2"/>
</dbReference>
<dbReference type="PANTHER" id="PTHR24300:SF134">
    <property type="entry name" value="CYTOCHROME P450, FAMILY 2, SUBFAMILY AB, POLYPEPTIDE 2-RELATED"/>
    <property type="match status" value="1"/>
</dbReference>
<evidence type="ECO:0008006" key="15">
    <source>
        <dbReference type="Google" id="ProtNLM"/>
    </source>
</evidence>
<keyword evidence="5" id="KW-0349">Heme</keyword>
<keyword evidence="14" id="KW-1185">Reference proteome</keyword>
<organism evidence="13 14">
    <name type="scientific">Mauremys mutica</name>
    <name type="common">yellowpond turtle</name>
    <dbReference type="NCBI Taxonomy" id="74926"/>
    <lineage>
        <taxon>Eukaryota</taxon>
        <taxon>Metazoa</taxon>
        <taxon>Chordata</taxon>
        <taxon>Craniata</taxon>
        <taxon>Vertebrata</taxon>
        <taxon>Euteleostomi</taxon>
        <taxon>Archelosauria</taxon>
        <taxon>Testudinata</taxon>
        <taxon>Testudines</taxon>
        <taxon>Cryptodira</taxon>
        <taxon>Durocryptodira</taxon>
        <taxon>Testudinoidea</taxon>
        <taxon>Geoemydidae</taxon>
        <taxon>Geoemydinae</taxon>
        <taxon>Mauremys</taxon>
    </lineage>
</organism>
<dbReference type="GO" id="GO:0005506">
    <property type="term" value="F:iron ion binding"/>
    <property type="evidence" value="ECO:0007669"/>
    <property type="project" value="InterPro"/>
</dbReference>
<dbReference type="PANTHER" id="PTHR24300">
    <property type="entry name" value="CYTOCHROME P450 508A4-RELATED"/>
    <property type="match status" value="1"/>
</dbReference>
<sequence length="455" mass="51204">MHHLSGPQQKANSCCEFVCSFIRKEIRSHKERGIPDKPQDFIDFYLAQIAKAKDDPASTYDEDNTNQSIFDLFLAGTETTTTTLRWALLYMVAYPDIQEKVQKEQDTVLGPSQLICHEDRKNLPYTNAVIYEIQRYCSIVLIAIPRESGKDTTLQGFPIPKGTLILPNLDSVLFDPEKWESPRQFSPSRFLDKEGNFVSREAFLPFSTGHLMKELIRPALVPSPDHEEGNSKSTRSPLQLFHKSDEMGISPQLQSPGEILISEKRTLSQEGGRVCGSTGYSYISCGRMLHPKARCDGLELTTIQSDSTREALTLEKISQYTCIDAAEMVLRSVAAEMTMRHVSWLQSSGLPKKVHVTLEGRLFDENHLISSRTDESSVASPTEVLICNSEKRLHSNPPEDAVFKCEDKGKAREANYNQNVTATSPRIMFLLTSVFCRTVSNLLLTSTHRLSFPYA</sequence>
<dbReference type="SUPFAM" id="SSF48264">
    <property type="entry name" value="Cytochrome P450"/>
    <property type="match status" value="1"/>
</dbReference>
<dbReference type="Pfam" id="PF00067">
    <property type="entry name" value="p450"/>
    <property type="match status" value="1"/>
</dbReference>
<dbReference type="InterPro" id="IPR001128">
    <property type="entry name" value="Cyt_P450"/>
</dbReference>
<keyword evidence="10" id="KW-0408">Iron</keyword>